<proteinExistence type="inferred from homology"/>
<name>A0AA39SCI8_ACESA</name>
<sequence length="237" mass="26812">MDEKVVLDIEEEQFHVDVWKGEEKGVQEHFEAQLHVDDLSDDEGNTPAEKVEDKCNTTLEITSPIVDIKRKAACEGVSTLVNSERSIIVYEQHPPIPPKRRSRKAAVLKSPYADTEPQWKERAIVVAVQGVFFNAYFVAYLASPKLAHRIVGYLEEEAVISYTEFLKDLDNGSMENVPAPAIAIDYWRLPEDSTLRDVVMVIRANDQVHHCDLNRYASDIQCQGHELNDAPAPIGYH</sequence>
<organism evidence="14 15">
    <name type="scientific">Acer saccharum</name>
    <name type="common">Sugar maple</name>
    <dbReference type="NCBI Taxonomy" id="4024"/>
    <lineage>
        <taxon>Eukaryota</taxon>
        <taxon>Viridiplantae</taxon>
        <taxon>Streptophyta</taxon>
        <taxon>Embryophyta</taxon>
        <taxon>Tracheophyta</taxon>
        <taxon>Spermatophyta</taxon>
        <taxon>Magnoliopsida</taxon>
        <taxon>eudicotyledons</taxon>
        <taxon>Gunneridae</taxon>
        <taxon>Pentapetalae</taxon>
        <taxon>rosids</taxon>
        <taxon>malvids</taxon>
        <taxon>Sapindales</taxon>
        <taxon>Sapindaceae</taxon>
        <taxon>Hippocastanoideae</taxon>
        <taxon>Acereae</taxon>
        <taxon>Acer</taxon>
    </lineage>
</organism>
<keyword evidence="6 13" id="KW-0812">Transmembrane</keyword>
<accession>A0AA39SCI8</accession>
<dbReference type="EC" id="1.10.3.11" evidence="13"/>
<dbReference type="GO" id="GO:0016020">
    <property type="term" value="C:membrane"/>
    <property type="evidence" value="ECO:0007669"/>
    <property type="project" value="UniProtKB-SubCell"/>
</dbReference>
<dbReference type="Gene3D" id="1.20.1260.140">
    <property type="entry name" value="Alternative oxidase"/>
    <property type="match status" value="1"/>
</dbReference>
<dbReference type="PANTHER" id="PTHR31803">
    <property type="entry name" value="ALTERNATIVE OXIDASE"/>
    <property type="match status" value="1"/>
</dbReference>
<dbReference type="PANTHER" id="PTHR31803:SF7">
    <property type="entry name" value="UBIQUINOL OXIDASE 3, MITOCHONDRIAL"/>
    <property type="match status" value="1"/>
</dbReference>
<evidence type="ECO:0000256" key="12">
    <source>
        <dbReference type="ARBA" id="ARBA00023136"/>
    </source>
</evidence>
<evidence type="ECO:0000256" key="7">
    <source>
        <dbReference type="ARBA" id="ARBA00022723"/>
    </source>
</evidence>
<evidence type="ECO:0000256" key="5">
    <source>
        <dbReference type="ARBA" id="ARBA00022660"/>
    </source>
</evidence>
<gene>
    <name evidence="14" type="ORF">LWI29_013516</name>
</gene>
<evidence type="ECO:0000256" key="2">
    <source>
        <dbReference type="ARBA" id="ARBA00004370"/>
    </source>
</evidence>
<keyword evidence="8 13" id="KW-0249">Electron transport</keyword>
<dbReference type="GO" id="GO:0098803">
    <property type="term" value="C:respiratory chain complex"/>
    <property type="evidence" value="ECO:0007669"/>
    <property type="project" value="UniProtKB-UniRule"/>
</dbReference>
<keyword evidence="12 13" id="KW-0472">Membrane</keyword>
<keyword evidence="9" id="KW-1133">Transmembrane helix</keyword>
<keyword evidence="4" id="KW-0813">Transport</keyword>
<dbReference type="GO" id="GO:0046872">
    <property type="term" value="F:metal ion binding"/>
    <property type="evidence" value="ECO:0007669"/>
    <property type="project" value="UniProtKB-UniRule"/>
</dbReference>
<evidence type="ECO:0000256" key="4">
    <source>
        <dbReference type="ARBA" id="ARBA00022448"/>
    </source>
</evidence>
<dbReference type="GO" id="GO:0005739">
    <property type="term" value="C:mitochondrion"/>
    <property type="evidence" value="ECO:0007669"/>
    <property type="project" value="TreeGrafter"/>
</dbReference>
<dbReference type="GO" id="GO:0010230">
    <property type="term" value="P:alternative respiration"/>
    <property type="evidence" value="ECO:0007669"/>
    <property type="project" value="TreeGrafter"/>
</dbReference>
<evidence type="ECO:0000313" key="14">
    <source>
        <dbReference type="EMBL" id="KAK0589383.1"/>
    </source>
</evidence>
<comment type="cofactor">
    <cofactor evidence="13">
        <name>Fe cation</name>
        <dbReference type="ChEBI" id="CHEBI:24875"/>
    </cofactor>
    <text evidence="13">Binds 2 iron ions per subunit.</text>
</comment>
<dbReference type="InterPro" id="IPR038659">
    <property type="entry name" value="AOX_sf"/>
</dbReference>
<reference evidence="14" key="2">
    <citation type="submission" date="2023-06" db="EMBL/GenBank/DDBJ databases">
        <authorList>
            <person name="Swenson N.G."/>
            <person name="Wegrzyn J.L."/>
            <person name="Mcevoy S.L."/>
        </authorList>
    </citation>
    <scope>NUCLEOTIDE SEQUENCE</scope>
    <source>
        <strain evidence="14">NS2018</strain>
        <tissue evidence="14">Leaf</tissue>
    </source>
</reference>
<evidence type="ECO:0000256" key="11">
    <source>
        <dbReference type="ARBA" id="ARBA00023004"/>
    </source>
</evidence>
<dbReference type="GO" id="GO:0009916">
    <property type="term" value="F:alternative oxidase activity"/>
    <property type="evidence" value="ECO:0007669"/>
    <property type="project" value="UniProtKB-UniRule"/>
</dbReference>
<protein>
    <recommendedName>
        <fullName evidence="13">Ubiquinol oxidase</fullName>
        <ecNumber evidence="13">1.10.3.11</ecNumber>
    </recommendedName>
</protein>
<comment type="catalytic activity">
    <reaction evidence="1 13">
        <text>2 a ubiquinol + O2 = 2 a ubiquinone + 2 H2O</text>
        <dbReference type="Rhea" id="RHEA:30255"/>
        <dbReference type="Rhea" id="RHEA-COMP:9565"/>
        <dbReference type="Rhea" id="RHEA-COMP:9566"/>
        <dbReference type="ChEBI" id="CHEBI:15377"/>
        <dbReference type="ChEBI" id="CHEBI:15379"/>
        <dbReference type="ChEBI" id="CHEBI:16389"/>
        <dbReference type="ChEBI" id="CHEBI:17976"/>
        <dbReference type="EC" id="1.10.3.11"/>
    </reaction>
</comment>
<evidence type="ECO:0000256" key="6">
    <source>
        <dbReference type="ARBA" id="ARBA00022692"/>
    </source>
</evidence>
<comment type="caution">
    <text evidence="14">The sequence shown here is derived from an EMBL/GenBank/DDBJ whole genome shotgun (WGS) entry which is preliminary data.</text>
</comment>
<keyword evidence="5 13" id="KW-0679">Respiratory chain</keyword>
<dbReference type="AlphaFoldDB" id="A0AA39SCI8"/>
<keyword evidence="15" id="KW-1185">Reference proteome</keyword>
<evidence type="ECO:0000256" key="1">
    <source>
        <dbReference type="ARBA" id="ARBA00001192"/>
    </source>
</evidence>
<dbReference type="EMBL" id="JAUESC010000381">
    <property type="protein sequence ID" value="KAK0589383.1"/>
    <property type="molecule type" value="Genomic_DNA"/>
</dbReference>
<keyword evidence="10 13" id="KW-0560">Oxidoreductase</keyword>
<evidence type="ECO:0000256" key="8">
    <source>
        <dbReference type="ARBA" id="ARBA00022982"/>
    </source>
</evidence>
<dbReference type="InterPro" id="IPR002680">
    <property type="entry name" value="AOX"/>
</dbReference>
<evidence type="ECO:0000256" key="10">
    <source>
        <dbReference type="ARBA" id="ARBA00023002"/>
    </source>
</evidence>
<keyword evidence="11 13" id="KW-0408">Iron</keyword>
<dbReference type="Pfam" id="PF01786">
    <property type="entry name" value="AOX"/>
    <property type="match status" value="1"/>
</dbReference>
<reference evidence="14" key="1">
    <citation type="journal article" date="2022" name="Plant J.">
        <title>Strategies of tolerance reflected in two North American maple genomes.</title>
        <authorList>
            <person name="McEvoy S.L."/>
            <person name="Sezen U.U."/>
            <person name="Trouern-Trend A."/>
            <person name="McMahon S.M."/>
            <person name="Schaberg P.G."/>
            <person name="Yang J."/>
            <person name="Wegrzyn J.L."/>
            <person name="Swenson N.G."/>
        </authorList>
    </citation>
    <scope>NUCLEOTIDE SEQUENCE</scope>
    <source>
        <strain evidence="14">NS2018</strain>
    </source>
</reference>
<dbReference type="GO" id="GO:0106292">
    <property type="term" value="F:superoxide-generating NADPH oxidase activity"/>
    <property type="evidence" value="ECO:0007669"/>
    <property type="project" value="UniProtKB-ARBA"/>
</dbReference>
<evidence type="ECO:0000256" key="13">
    <source>
        <dbReference type="RuleBase" id="RU003779"/>
    </source>
</evidence>
<dbReference type="GO" id="GO:0102721">
    <property type="term" value="F:ubiquinol:oxygen oxidoreductase activity"/>
    <property type="evidence" value="ECO:0007669"/>
    <property type="project" value="UniProtKB-EC"/>
</dbReference>
<comment type="subcellular location">
    <subcellularLocation>
        <location evidence="2">Membrane</location>
    </subcellularLocation>
</comment>
<dbReference type="Proteomes" id="UP001168877">
    <property type="component" value="Unassembled WGS sequence"/>
</dbReference>
<evidence type="ECO:0000256" key="3">
    <source>
        <dbReference type="ARBA" id="ARBA00008388"/>
    </source>
</evidence>
<evidence type="ECO:0000313" key="15">
    <source>
        <dbReference type="Proteomes" id="UP001168877"/>
    </source>
</evidence>
<keyword evidence="7 13" id="KW-0479">Metal-binding</keyword>
<evidence type="ECO:0000256" key="9">
    <source>
        <dbReference type="ARBA" id="ARBA00022989"/>
    </source>
</evidence>
<comment type="similarity">
    <text evidence="3 13">Belongs to the alternative oxidase family.</text>
</comment>